<dbReference type="Proteomes" id="UP000323994">
    <property type="component" value="Unassembled WGS sequence"/>
</dbReference>
<gene>
    <name evidence="1" type="ORF">FEM33_20500</name>
</gene>
<evidence type="ECO:0000313" key="2">
    <source>
        <dbReference type="Proteomes" id="UP000323994"/>
    </source>
</evidence>
<keyword evidence="2" id="KW-1185">Reference proteome</keyword>
<accession>A0A5M8QNN2</accession>
<protein>
    <submittedName>
        <fullName evidence="1">Uncharacterized protein</fullName>
    </submittedName>
</protein>
<proteinExistence type="predicted"/>
<reference evidence="1 2" key="1">
    <citation type="submission" date="2019-05" db="EMBL/GenBank/DDBJ databases">
        <authorList>
            <person name="Qu J.-H."/>
        </authorList>
    </citation>
    <scope>NUCLEOTIDE SEQUENCE [LARGE SCALE GENOMIC DNA]</scope>
    <source>
        <strain evidence="1 2">NS28</strain>
    </source>
</reference>
<dbReference type="RefSeq" id="WP_139013864.1">
    <property type="nucleotide sequence ID" value="NZ_VBSN01000060.1"/>
</dbReference>
<name>A0A5M8QNN2_9BACT</name>
<dbReference type="AlphaFoldDB" id="A0A5M8QNN2"/>
<comment type="caution">
    <text evidence="1">The sequence shown here is derived from an EMBL/GenBank/DDBJ whole genome shotgun (WGS) entry which is preliminary data.</text>
</comment>
<evidence type="ECO:0000313" key="1">
    <source>
        <dbReference type="EMBL" id="KAA6436831.1"/>
    </source>
</evidence>
<dbReference type="EMBL" id="VBSN01000060">
    <property type="protein sequence ID" value="KAA6436831.1"/>
    <property type="molecule type" value="Genomic_DNA"/>
</dbReference>
<sequence>MNQSVQNALNEQMAPQIAGLLSDTYQQVQSMPEMMHGIMLMNAANTFAEKMKGTYPMMVLQLKLKFGEADLESKEYESTIDDIVHDALSKYITNLPPKGSKSQEDDEDYY</sequence>
<organism evidence="1 2">
    <name type="scientific">Dyadobacter flavalbus</name>
    <dbReference type="NCBI Taxonomy" id="2579942"/>
    <lineage>
        <taxon>Bacteria</taxon>
        <taxon>Pseudomonadati</taxon>
        <taxon>Bacteroidota</taxon>
        <taxon>Cytophagia</taxon>
        <taxon>Cytophagales</taxon>
        <taxon>Spirosomataceae</taxon>
        <taxon>Dyadobacter</taxon>
    </lineage>
</organism>